<dbReference type="Pfam" id="PF26282">
    <property type="entry name" value="Ig_TRAPPC9-Trs120_3rd"/>
    <property type="match status" value="1"/>
</dbReference>
<feature type="domain" description="Trs120/TRAPPC9 third Ig-like" evidence="7">
    <location>
        <begin position="1125"/>
        <end position="1330"/>
    </location>
</feature>
<feature type="domain" description="Trs120/TRAPPC9 first Ig-like" evidence="6">
    <location>
        <begin position="778"/>
        <end position="972"/>
    </location>
</feature>
<evidence type="ECO:0000259" key="8">
    <source>
        <dbReference type="Pfam" id="PF26283"/>
    </source>
</evidence>
<feature type="domain" description="Trs120/TRAPPC9 fourth Ig-like" evidence="8">
    <location>
        <begin position="1352"/>
        <end position="1510"/>
    </location>
</feature>
<dbReference type="Pfam" id="PF08626">
    <property type="entry name" value="TRAPPC9-Trs120"/>
    <property type="match status" value="1"/>
</dbReference>
<evidence type="ECO:0000313" key="9">
    <source>
        <dbReference type="EMBL" id="KAF1990603.1"/>
    </source>
</evidence>
<evidence type="ECO:0000259" key="5">
    <source>
        <dbReference type="Pfam" id="PF26251"/>
    </source>
</evidence>
<feature type="region of interest" description="Disordered" evidence="3">
    <location>
        <begin position="936"/>
        <end position="966"/>
    </location>
</feature>
<dbReference type="PANTHER" id="PTHR21512:SF5">
    <property type="entry name" value="TRAFFICKING PROTEIN PARTICLE COMPLEX SUBUNIT 9"/>
    <property type="match status" value="1"/>
</dbReference>
<dbReference type="PANTHER" id="PTHR21512">
    <property type="entry name" value="TRAFFICKING PROTEIN PARTICLE COMPLEX SUBUNIT 9"/>
    <property type="match status" value="1"/>
</dbReference>
<evidence type="ECO:0000256" key="2">
    <source>
        <dbReference type="ARBA" id="ARBA00023034"/>
    </source>
</evidence>
<keyword evidence="2" id="KW-0333">Golgi apparatus</keyword>
<evidence type="ECO:0000259" key="7">
    <source>
        <dbReference type="Pfam" id="PF26282"/>
    </source>
</evidence>
<feature type="region of interest" description="Disordered" evidence="3">
    <location>
        <begin position="1341"/>
        <end position="1366"/>
    </location>
</feature>
<dbReference type="InterPro" id="IPR058564">
    <property type="entry name" value="TPR_TRAPPC9_Trs120"/>
</dbReference>
<evidence type="ECO:0000256" key="1">
    <source>
        <dbReference type="ARBA" id="ARBA00004555"/>
    </source>
</evidence>
<organism evidence="9 10">
    <name type="scientific">Aulographum hederae CBS 113979</name>
    <dbReference type="NCBI Taxonomy" id="1176131"/>
    <lineage>
        <taxon>Eukaryota</taxon>
        <taxon>Fungi</taxon>
        <taxon>Dikarya</taxon>
        <taxon>Ascomycota</taxon>
        <taxon>Pezizomycotina</taxon>
        <taxon>Dothideomycetes</taxon>
        <taxon>Pleosporomycetidae</taxon>
        <taxon>Aulographales</taxon>
        <taxon>Aulographaceae</taxon>
    </lineage>
</organism>
<dbReference type="Proteomes" id="UP000800041">
    <property type="component" value="Unassembled WGS sequence"/>
</dbReference>
<dbReference type="InterPro" id="IPR013935">
    <property type="entry name" value="Trs120_TRAPPC9"/>
</dbReference>
<evidence type="ECO:0000259" key="6">
    <source>
        <dbReference type="Pfam" id="PF26254"/>
    </source>
</evidence>
<comment type="subcellular location">
    <subcellularLocation>
        <location evidence="1">Golgi apparatus</location>
    </subcellularLocation>
</comment>
<protein>
    <submittedName>
        <fullName evidence="9">Hypercellular protein-like protein HypA</fullName>
    </submittedName>
</protein>
<feature type="region of interest" description="Disordered" evidence="3">
    <location>
        <begin position="1463"/>
        <end position="1489"/>
    </location>
</feature>
<evidence type="ECO:0000313" key="10">
    <source>
        <dbReference type="Proteomes" id="UP000800041"/>
    </source>
</evidence>
<dbReference type="EMBL" id="ML977141">
    <property type="protein sequence ID" value="KAF1990603.1"/>
    <property type="molecule type" value="Genomic_DNA"/>
</dbReference>
<dbReference type="InterPro" id="IPR058565">
    <property type="entry name" value="Ig_TRAPPC9_Trs120_1st"/>
</dbReference>
<dbReference type="InterPro" id="IPR058563">
    <property type="entry name" value="Trs120_TRAPPC9_N"/>
</dbReference>
<reference evidence="9" key="1">
    <citation type="journal article" date="2020" name="Stud. Mycol.">
        <title>101 Dothideomycetes genomes: a test case for predicting lifestyles and emergence of pathogens.</title>
        <authorList>
            <person name="Haridas S."/>
            <person name="Albert R."/>
            <person name="Binder M."/>
            <person name="Bloem J."/>
            <person name="Labutti K."/>
            <person name="Salamov A."/>
            <person name="Andreopoulos B."/>
            <person name="Baker S."/>
            <person name="Barry K."/>
            <person name="Bills G."/>
            <person name="Bluhm B."/>
            <person name="Cannon C."/>
            <person name="Castanera R."/>
            <person name="Culley D."/>
            <person name="Daum C."/>
            <person name="Ezra D."/>
            <person name="Gonzalez J."/>
            <person name="Henrissat B."/>
            <person name="Kuo A."/>
            <person name="Liang C."/>
            <person name="Lipzen A."/>
            <person name="Lutzoni F."/>
            <person name="Magnuson J."/>
            <person name="Mondo S."/>
            <person name="Nolan M."/>
            <person name="Ohm R."/>
            <person name="Pangilinan J."/>
            <person name="Park H.-J."/>
            <person name="Ramirez L."/>
            <person name="Alfaro M."/>
            <person name="Sun H."/>
            <person name="Tritt A."/>
            <person name="Yoshinaga Y."/>
            <person name="Zwiers L.-H."/>
            <person name="Turgeon B."/>
            <person name="Goodwin S."/>
            <person name="Spatafora J."/>
            <person name="Crous P."/>
            <person name="Grigoriev I."/>
        </authorList>
    </citation>
    <scope>NUCLEOTIDE SEQUENCE</scope>
    <source>
        <strain evidence="9">CBS 113979</strain>
    </source>
</reference>
<feature type="compositionally biased region" description="Polar residues" evidence="3">
    <location>
        <begin position="242"/>
        <end position="264"/>
    </location>
</feature>
<dbReference type="GO" id="GO:0005802">
    <property type="term" value="C:trans-Golgi network"/>
    <property type="evidence" value="ECO:0007669"/>
    <property type="project" value="TreeGrafter"/>
</dbReference>
<sequence length="1510" mass="164567">MPADPLSPIAPARVRALCLPVGRIKRSSFVTFVDRLISESTVRLGDVTPDTRADRRMFTPQAFPNGMVLFDITTALPPPSRLALSPFELFREPLVILGIADSKEYGTSDPNPSDADSKDETESANETELFNPVNELIHAVEDLQECHPNALAHKLLLFNSAGSGKTVLPHGTLHVPPLETLKTTTIKTLMCDVTSVLLAEMTTLARSYQGAPSIKSPAASARGLSEYVVGQPLRTPPDMSRRNSQFNPLSRSSSPATNGNSRLNRLSMPAQLPSSTASPVIPDGVRSESPTMSSAGPPARTFDEITGSRPASPAESIRPSLSRVASQDRASPSGFGSGSVSERNKNKAEGRTGVVVGSLYLLAGCWQEALKEFSESASKARASSDHLWHAKAVENCMVCLILLVWRGMEFQIPQVCYPVQDRPSSKQSQATNGADAPQSGMSDANYLAAIQNLKSLLPDMINMILSTYNRAANFVGEFLPQLAFSECTIRFSKLLAAINLAGGTLSDEALQHLVRGIPFATRTNLQIPRLGVVPTKTDIASLLYRAFPVVSESTSLTGIDHVTILAGIASVYSALGLQRKTAIVMKEFLAVLIPGLIQARKVGAAEMGVHPAAGLAALNMASGSSGSAGALNLGEGEVERGVEEFMSMLSKAYGIVDVTNDVREVEESTDYALLLARLQKGAYLRTFGSIGLKLDVLRTCINFCEALPDFHGVLNYTAALLGTAGPGTTPSTNPADVLVSLSREEQARLATNITRTVGAAEKLGLQNIEAEYWDEFLVRGVDVMDAAPEMVARPHKKSDIGNLYTKQTAAASGPFIHDSFRFSATTSIINQEMILSVGENREFYVALQNPYDFEVEIDSLKLVSTGPDFVSMEQRLVLGPYRNQRFLVIGTALASGTLTLTGCSVKVRGCRERIFPIFTDSWIPLPPIKIKGIGLSHRQLPGSRPTSDTSQNKSQEPADLPKPKTIPITVVPAQPTLVLSHISLPQSAAMILEGERKTFAVTLRNTSTSIAADFLHVSFEDSATLAMQNALTNRSHSQGEMYELEVQLLRNPAIKLLSQSGGDAIQIEPGGFATFEIAIVGKPGLTDAIIHFDYANLGIPIADLPDKFYTRQISVPITVTVNASVQLHRHDLLPFTADFAWANQQHHSSNRDPSGRPKPRKSLSGNKEKGEQRFRTLLDRVGLHSKDEEHCLLLLDLRNAWPSPLSISIQVRNSSSKSPNEEDDWRTAYTVHELVQPGHVARVVVLLPRVYLDDPYAQIKSLNPANERQFVVSANNLSAEAERAYRESFWYRKELLSLIRGTWRQDDSGRTGDIDLRSIRLGHKMVEAMRIEDVDISISVVDSPSSDTENDDDASSDDEQVTKITQTSSTTYTVPLDNFLTLRTCITNRSPSTTIHPLLRLQPRLAHQPLNVALDLTKRLSWSGILQRPLKPLGPGEKIEVEIPVTVLASGVYEVQGAVEEARGREVKKEESEDADRGRGKDDGGVPDLLRRDEGRRVWYSREGCFLVAR</sequence>
<dbReference type="Pfam" id="PF26283">
    <property type="entry name" value="Ig_TRAPPC9-Trs120_4th"/>
    <property type="match status" value="1"/>
</dbReference>
<dbReference type="InterPro" id="IPR058568">
    <property type="entry name" value="Ig_TRAPPC9_Trs120_4th"/>
</dbReference>
<feature type="region of interest" description="Disordered" evidence="3">
    <location>
        <begin position="1145"/>
        <end position="1171"/>
    </location>
</feature>
<keyword evidence="10" id="KW-1185">Reference proteome</keyword>
<dbReference type="OrthoDB" id="27962at2759"/>
<evidence type="ECO:0000256" key="3">
    <source>
        <dbReference type="SAM" id="MobiDB-lite"/>
    </source>
</evidence>
<feature type="compositionally biased region" description="Polar residues" evidence="3">
    <location>
        <begin position="944"/>
        <end position="955"/>
    </location>
</feature>
<feature type="domain" description="Trs120/TRAPPC9 N-terminal" evidence="4">
    <location>
        <begin position="5"/>
        <end position="416"/>
    </location>
</feature>
<feature type="domain" description="Trs120/TRAPPC9 TPR region" evidence="5">
    <location>
        <begin position="453"/>
        <end position="764"/>
    </location>
</feature>
<proteinExistence type="predicted"/>
<dbReference type="Pfam" id="PF26280">
    <property type="entry name" value="Ig_TRAPPC9-Trs120_2nd"/>
    <property type="match status" value="1"/>
</dbReference>
<feature type="region of interest" description="Disordered" evidence="3">
    <location>
        <begin position="230"/>
        <end position="348"/>
    </location>
</feature>
<feature type="region of interest" description="Disordered" evidence="3">
    <location>
        <begin position="103"/>
        <end position="126"/>
    </location>
</feature>
<name>A0A6G1HBJ6_9PEZI</name>
<gene>
    <name evidence="9" type="ORF">K402DRAFT_417386</name>
</gene>
<accession>A0A6G1HBJ6</accession>
<dbReference type="Pfam" id="PF26254">
    <property type="entry name" value="Ig_TRAPPC9-Trs120_1st"/>
    <property type="match status" value="1"/>
</dbReference>
<dbReference type="Pfam" id="PF26251">
    <property type="entry name" value="TPR_TRAPPC9-Trs120"/>
    <property type="match status" value="1"/>
</dbReference>
<evidence type="ECO:0000259" key="4">
    <source>
        <dbReference type="Pfam" id="PF08626"/>
    </source>
</evidence>
<feature type="compositionally biased region" description="Acidic residues" evidence="3">
    <location>
        <begin position="1348"/>
        <end position="1359"/>
    </location>
</feature>
<dbReference type="InterPro" id="IPR058567">
    <property type="entry name" value="Ig_TRAPPC9_Trs120_3rd"/>
</dbReference>